<dbReference type="OrthoDB" id="8911262at2"/>
<evidence type="ECO:0000313" key="3">
    <source>
        <dbReference type="Proteomes" id="UP000036325"/>
    </source>
</evidence>
<dbReference type="AlphaFoldDB" id="A0A0J6IKC6"/>
<evidence type="ECO:0000313" key="4">
    <source>
        <dbReference type="Proteomes" id="UP000809529"/>
    </source>
</evidence>
<sequence>MAKDIENPCVATCQLSGDVCVSCGRNKADIRAWRRMKRPEKMAAVQRATARLKSLQKKKG</sequence>
<keyword evidence="4" id="KW-1185">Reference proteome</keyword>
<dbReference type="EMBL" id="JAAEBW010000016">
    <property type="protein sequence ID" value="MBM1197591.1"/>
    <property type="molecule type" value="Genomic_DNA"/>
</dbReference>
<name>A0A0J6IKC6_9PSED</name>
<dbReference type="PATRIC" id="fig|1608994.3.peg.3939"/>
<accession>A0A0J6IKC6</accession>
<reference evidence="2 4" key="2">
    <citation type="submission" date="2020-01" db="EMBL/GenBank/DDBJ databases">
        <title>Comparative genomics of meat spoilage bacteria.</title>
        <authorList>
            <person name="Hilgarth M."/>
            <person name="Vogel R.F."/>
        </authorList>
    </citation>
    <scope>NUCLEOTIDE SEQUENCE [LARGE SCALE GENOMIC DNA]</scope>
    <source>
        <strain evidence="2 4">TMW2.2077</strain>
    </source>
</reference>
<evidence type="ECO:0000313" key="2">
    <source>
        <dbReference type="EMBL" id="MBM1197591.1"/>
    </source>
</evidence>
<dbReference type="InterPro" id="IPR010710">
    <property type="entry name" value="DUF1289"/>
</dbReference>
<comment type="caution">
    <text evidence="1">The sequence shown here is derived from an EMBL/GenBank/DDBJ whole genome shotgun (WGS) entry which is preliminary data.</text>
</comment>
<dbReference type="Pfam" id="PF06945">
    <property type="entry name" value="DUF1289"/>
    <property type="match status" value="1"/>
</dbReference>
<gene>
    <name evidence="2" type="ORF">GYN02_20735</name>
    <name evidence="1" type="ORF">TU86_16295</name>
</gene>
<dbReference type="Proteomes" id="UP000809529">
    <property type="component" value="Unassembled WGS sequence"/>
</dbReference>
<proteinExistence type="predicted"/>
<dbReference type="EMBL" id="JYLF01000007">
    <property type="protein sequence ID" value="KMN12582.1"/>
    <property type="molecule type" value="Genomic_DNA"/>
</dbReference>
<organism evidence="1 3">
    <name type="scientific">Pseudomonas weihenstephanensis</name>
    <dbReference type="NCBI Taxonomy" id="1608994"/>
    <lineage>
        <taxon>Bacteria</taxon>
        <taxon>Pseudomonadati</taxon>
        <taxon>Pseudomonadota</taxon>
        <taxon>Gammaproteobacteria</taxon>
        <taxon>Pseudomonadales</taxon>
        <taxon>Pseudomonadaceae</taxon>
        <taxon>Pseudomonas</taxon>
    </lineage>
</organism>
<dbReference type="RefSeq" id="WP_048365358.1">
    <property type="nucleotide sequence ID" value="NZ_JAAEBV010000001.1"/>
</dbReference>
<dbReference type="Proteomes" id="UP000036325">
    <property type="component" value="Unassembled WGS sequence"/>
</dbReference>
<protein>
    <submittedName>
        <fullName evidence="2">DUF1289 domain-containing protein</fullName>
    </submittedName>
    <submittedName>
        <fullName evidence="1">Fe-S oxidoreductase</fullName>
    </submittedName>
</protein>
<dbReference type="STRING" id="1608994.TU86_16295"/>
<evidence type="ECO:0000313" key="1">
    <source>
        <dbReference type="EMBL" id="KMN12582.1"/>
    </source>
</evidence>
<reference evidence="1 3" key="1">
    <citation type="submission" date="2015-02" db="EMBL/GenBank/DDBJ databases">
        <title>Pseudomonas helleri sp. nov. and Pseudomonas weihenstephanensis sp. nov., isolated from raw cows milk.</title>
        <authorList>
            <person name="von Neubeck M."/>
            <person name="Huptas C."/>
            <person name="Wenning M."/>
            <person name="Scherer S."/>
        </authorList>
    </citation>
    <scope>NUCLEOTIDE SEQUENCE [LARGE SCALE GENOMIC DNA]</scope>
    <source>
        <strain evidence="1 3">DSM 29166</strain>
    </source>
</reference>